<evidence type="ECO:0000256" key="9">
    <source>
        <dbReference type="SAM" id="MobiDB-lite"/>
    </source>
</evidence>
<accession>T1KY31</accession>
<dbReference type="KEGG" id="tut:107368418"/>
<feature type="domain" description="Pre-mRNA-splicing factor SLU7" evidence="10">
    <location>
        <begin position="155"/>
        <end position="409"/>
    </location>
</feature>
<evidence type="ECO:0000256" key="6">
    <source>
        <dbReference type="ARBA" id="ARBA00023187"/>
    </source>
</evidence>
<evidence type="ECO:0000256" key="8">
    <source>
        <dbReference type="RuleBase" id="RU367071"/>
    </source>
</evidence>
<comment type="function">
    <text evidence="8">Involved in pre-mRNA splicing.</text>
</comment>
<dbReference type="EMBL" id="CAEY01000699">
    <property type="status" value="NOT_ANNOTATED_CDS"/>
    <property type="molecule type" value="Genomic_DNA"/>
</dbReference>
<dbReference type="PANTHER" id="PTHR12942">
    <property type="entry name" value="STEP II SPLICING FACTOR SLU7"/>
    <property type="match status" value="1"/>
</dbReference>
<dbReference type="InterPro" id="IPR021715">
    <property type="entry name" value="Slu7_dom"/>
</dbReference>
<dbReference type="Pfam" id="PF11708">
    <property type="entry name" value="Slu7"/>
    <property type="match status" value="1"/>
</dbReference>
<evidence type="ECO:0000259" key="10">
    <source>
        <dbReference type="Pfam" id="PF11708"/>
    </source>
</evidence>
<evidence type="ECO:0000313" key="11">
    <source>
        <dbReference type="EnsemblMetazoa" id="tetur26g02280.1"/>
    </source>
</evidence>
<dbReference type="OrthoDB" id="249612at2759"/>
<name>T1KY31_TETUR</name>
<evidence type="ECO:0000313" key="12">
    <source>
        <dbReference type="Proteomes" id="UP000015104"/>
    </source>
</evidence>
<feature type="region of interest" description="Disordered" evidence="9">
    <location>
        <begin position="191"/>
        <end position="221"/>
    </location>
</feature>
<comment type="subunit">
    <text evidence="8">Associated with the spliceosome.</text>
</comment>
<keyword evidence="6 8" id="KW-0508">mRNA splicing</keyword>
<keyword evidence="4 8" id="KW-0507">mRNA processing</keyword>
<dbReference type="eggNOG" id="KOG2560">
    <property type="taxonomic scope" value="Eukaryota"/>
</dbReference>
<proteinExistence type="inferred from homology"/>
<reference evidence="12" key="1">
    <citation type="submission" date="2011-08" db="EMBL/GenBank/DDBJ databases">
        <authorList>
            <person name="Rombauts S."/>
        </authorList>
    </citation>
    <scope>NUCLEOTIDE SEQUENCE</scope>
    <source>
        <strain evidence="12">London</strain>
    </source>
</reference>
<comment type="similarity">
    <text evidence="2 8">Belongs to the SLU7 family.</text>
</comment>
<dbReference type="Proteomes" id="UP000015104">
    <property type="component" value="Unassembled WGS sequence"/>
</dbReference>
<feature type="region of interest" description="Disordered" evidence="9">
    <location>
        <begin position="260"/>
        <end position="279"/>
    </location>
</feature>
<dbReference type="GO" id="GO:0000398">
    <property type="term" value="P:mRNA splicing, via spliceosome"/>
    <property type="evidence" value="ECO:0007669"/>
    <property type="project" value="UniProtKB-UniRule"/>
</dbReference>
<keyword evidence="12" id="KW-1185">Reference proteome</keyword>
<organism evidence="11 12">
    <name type="scientific">Tetranychus urticae</name>
    <name type="common">Two-spotted spider mite</name>
    <dbReference type="NCBI Taxonomy" id="32264"/>
    <lineage>
        <taxon>Eukaryota</taxon>
        <taxon>Metazoa</taxon>
        <taxon>Ecdysozoa</taxon>
        <taxon>Arthropoda</taxon>
        <taxon>Chelicerata</taxon>
        <taxon>Arachnida</taxon>
        <taxon>Acari</taxon>
        <taxon>Acariformes</taxon>
        <taxon>Trombidiformes</taxon>
        <taxon>Prostigmata</taxon>
        <taxon>Eleutherengona</taxon>
        <taxon>Raphignathae</taxon>
        <taxon>Tetranychoidea</taxon>
        <taxon>Tetranychidae</taxon>
        <taxon>Tetranychus</taxon>
    </lineage>
</organism>
<evidence type="ECO:0000256" key="1">
    <source>
        <dbReference type="ARBA" id="ARBA00004123"/>
    </source>
</evidence>
<evidence type="ECO:0000256" key="5">
    <source>
        <dbReference type="ARBA" id="ARBA00022728"/>
    </source>
</evidence>
<gene>
    <name evidence="11" type="primary">107368418</name>
</gene>
<dbReference type="PANTHER" id="PTHR12942:SF2">
    <property type="entry name" value="PRE-MRNA-SPLICING FACTOR SLU7"/>
    <property type="match status" value="1"/>
</dbReference>
<dbReference type="HOGENOM" id="CLU_019317_3_1_1"/>
<protein>
    <recommendedName>
        <fullName evidence="3 8">Pre-mRNA-splicing factor SLU7</fullName>
    </recommendedName>
</protein>
<dbReference type="STRING" id="32264.T1KY31"/>
<feature type="compositionally biased region" description="Basic and acidic residues" evidence="9">
    <location>
        <begin position="191"/>
        <end position="210"/>
    </location>
</feature>
<dbReference type="InterPro" id="IPR039974">
    <property type="entry name" value="Splicing_factor_SLU7"/>
</dbReference>
<keyword evidence="7 8" id="KW-0539">Nucleus</keyword>
<reference evidence="11" key="2">
    <citation type="submission" date="2015-06" db="UniProtKB">
        <authorList>
            <consortium name="EnsemblMetazoa"/>
        </authorList>
    </citation>
    <scope>IDENTIFICATION</scope>
</reference>
<comment type="subcellular location">
    <subcellularLocation>
        <location evidence="1 8">Nucleus</location>
    </subcellularLocation>
</comment>
<dbReference type="AlphaFoldDB" id="T1KY31"/>
<evidence type="ECO:0000256" key="7">
    <source>
        <dbReference type="ARBA" id="ARBA00023242"/>
    </source>
</evidence>
<dbReference type="GO" id="GO:0030628">
    <property type="term" value="F:pre-mRNA 3'-splice site binding"/>
    <property type="evidence" value="ECO:0007669"/>
    <property type="project" value="UniProtKB-UniRule"/>
</dbReference>
<dbReference type="EnsemblMetazoa" id="tetur26g02280.1">
    <property type="protein sequence ID" value="tetur26g02280.1"/>
    <property type="gene ID" value="tetur26g02280"/>
</dbReference>
<sequence length="434" mass="49908">MNQPNKLFSDLVKEVDFEDVPSKRSRENYKKEKELDALRKAGKVPALTDEEGKEINPHIPEYIASAPWYIGSSVPTLRHQKAVSSAKNESSLDDWYSRGKSKQIATKYRPGGCENCGAMGHTRKFCFERPRKIPAKVSGVVIAPDDPVLPDLKFDYDGKRDRWNGFQPQMYESVIENFKKLEEAKKVIKESKMKDELATGNAETEKKADSDSEEEEKYAEHLDMPGTKVDSKQRITVRNLRIREDTAKYLRNLDPDSAYYDPKTRSMRGNPYANTAKNPSDLPYAGENFLRDTGDTLKVSHVQLFAWQARDKGADIHLQAEPTKTEIAHQKYETEKKKLKRSIEQSILDKYGGEEYLQQPPRELIFGQTEQYIEYSKDGKAKIEPPKVIIKSKYEEDVFINNHTSVWGSYYDVKNHKWGYKCCSSTIKNSYCLK</sequence>
<evidence type="ECO:0000256" key="2">
    <source>
        <dbReference type="ARBA" id="ARBA00007203"/>
    </source>
</evidence>
<evidence type="ECO:0000256" key="3">
    <source>
        <dbReference type="ARBA" id="ARBA00021377"/>
    </source>
</evidence>
<evidence type="ECO:0000256" key="4">
    <source>
        <dbReference type="ARBA" id="ARBA00022664"/>
    </source>
</evidence>
<dbReference type="OMA" id="YISDAPW"/>
<dbReference type="GO" id="GO:0005681">
    <property type="term" value="C:spliceosomal complex"/>
    <property type="evidence" value="ECO:0007669"/>
    <property type="project" value="UniProtKB-UniRule"/>
</dbReference>
<keyword evidence="5 8" id="KW-0747">Spliceosome</keyword>